<reference evidence="5" key="1">
    <citation type="submission" date="2022-06" db="EMBL/GenBank/DDBJ databases">
        <title>Ornithinimicrobium HY1793.</title>
        <authorList>
            <person name="Huang Y."/>
        </authorList>
    </citation>
    <scope>NUCLEOTIDE SEQUENCE</scope>
    <source>
        <strain evidence="5">HY1793</strain>
    </source>
</reference>
<proteinExistence type="predicted"/>
<evidence type="ECO:0000313" key="6">
    <source>
        <dbReference type="Proteomes" id="UP001056455"/>
    </source>
</evidence>
<gene>
    <name evidence="5" type="ORF">NF556_15135</name>
</gene>
<dbReference type="SUPFAM" id="SSF53850">
    <property type="entry name" value="Periplasmic binding protein-like II"/>
    <property type="match status" value="1"/>
</dbReference>
<evidence type="ECO:0000313" key="5">
    <source>
        <dbReference type="EMBL" id="USQ78949.1"/>
    </source>
</evidence>
<feature type="chain" id="PRO_5046250278" evidence="3">
    <location>
        <begin position="25"/>
        <end position="322"/>
    </location>
</feature>
<evidence type="ECO:0000259" key="4">
    <source>
        <dbReference type="SMART" id="SM00062"/>
    </source>
</evidence>
<dbReference type="EMBL" id="CP099489">
    <property type="protein sequence ID" value="USQ78949.1"/>
    <property type="molecule type" value="Genomic_DNA"/>
</dbReference>
<dbReference type="Pfam" id="PF00497">
    <property type="entry name" value="SBP_bac_3"/>
    <property type="match status" value="1"/>
</dbReference>
<keyword evidence="6" id="KW-1185">Reference proteome</keyword>
<evidence type="ECO:0000256" key="1">
    <source>
        <dbReference type="ARBA" id="ARBA00022729"/>
    </source>
</evidence>
<sequence length="322" mass="33224">MSSSRTRRGAVATAALTAGVLALAGCGDDGGGDGNTLENAQESGTIKIAYAGEIPYSYENDEGELTGAVMAIDEAIFNELGIDNVEGQLVEWDAQIPGLNKGEYDAVSSGMSILPDRCERGAFAEPTIMYTSTLMVPEGNPEGLTDFTSFEGGDATLAVQSGAIEQGFADSIGIGGTMVVNSAQDGMDAVANGRADAFALTNITLSIMAEENPDAGIETTGPFVAEVDGLAQISGGSTVFRQDDTELLEAYNEELAKIVQDEDRFLELVGEFGFTDAERPPEGLTAQMLCDGDLEAANEAADSAGGGDSEDSTDDSADSTDG</sequence>
<organism evidence="5 6">
    <name type="scientific">Ornithinimicrobium faecis</name>
    <dbReference type="NCBI Taxonomy" id="2934158"/>
    <lineage>
        <taxon>Bacteria</taxon>
        <taxon>Bacillati</taxon>
        <taxon>Actinomycetota</taxon>
        <taxon>Actinomycetes</taxon>
        <taxon>Micrococcales</taxon>
        <taxon>Ornithinimicrobiaceae</taxon>
        <taxon>Ornithinimicrobium</taxon>
    </lineage>
</organism>
<dbReference type="PANTHER" id="PTHR35936">
    <property type="entry name" value="MEMBRANE-BOUND LYTIC MUREIN TRANSGLYCOSYLASE F"/>
    <property type="match status" value="1"/>
</dbReference>
<dbReference type="PANTHER" id="PTHR35936:SF17">
    <property type="entry name" value="ARGININE-BINDING EXTRACELLULAR PROTEIN ARTP"/>
    <property type="match status" value="1"/>
</dbReference>
<feature type="domain" description="Solute-binding protein family 3/N-terminal" evidence="4">
    <location>
        <begin position="45"/>
        <end position="269"/>
    </location>
</feature>
<dbReference type="RefSeq" id="WP_252591794.1">
    <property type="nucleotide sequence ID" value="NZ_CP099489.1"/>
</dbReference>
<feature type="signal peptide" evidence="3">
    <location>
        <begin position="1"/>
        <end position="24"/>
    </location>
</feature>
<feature type="region of interest" description="Disordered" evidence="2">
    <location>
        <begin position="291"/>
        <end position="322"/>
    </location>
</feature>
<evidence type="ECO:0000256" key="3">
    <source>
        <dbReference type="SAM" id="SignalP"/>
    </source>
</evidence>
<dbReference type="InterPro" id="IPR001638">
    <property type="entry name" value="Solute-binding_3/MltF_N"/>
</dbReference>
<dbReference type="PROSITE" id="PS51257">
    <property type="entry name" value="PROKAR_LIPOPROTEIN"/>
    <property type="match status" value="1"/>
</dbReference>
<feature type="compositionally biased region" description="Acidic residues" evidence="2">
    <location>
        <begin position="308"/>
        <end position="322"/>
    </location>
</feature>
<dbReference type="Gene3D" id="3.40.190.10">
    <property type="entry name" value="Periplasmic binding protein-like II"/>
    <property type="match status" value="2"/>
</dbReference>
<dbReference type="Proteomes" id="UP001056455">
    <property type="component" value="Chromosome"/>
</dbReference>
<protein>
    <submittedName>
        <fullName evidence="5">Transporter substrate-binding domain-containing protein</fullName>
    </submittedName>
</protein>
<accession>A0ABY4YQR1</accession>
<name>A0ABY4YQR1_9MICO</name>
<keyword evidence="1 3" id="KW-0732">Signal</keyword>
<evidence type="ECO:0000256" key="2">
    <source>
        <dbReference type="SAM" id="MobiDB-lite"/>
    </source>
</evidence>
<dbReference type="SMART" id="SM00062">
    <property type="entry name" value="PBPb"/>
    <property type="match status" value="1"/>
</dbReference>